<dbReference type="PANTHER" id="PTHR23534">
    <property type="entry name" value="MFS PERMEASE"/>
    <property type="match status" value="1"/>
</dbReference>
<feature type="transmembrane region" description="Helical" evidence="4">
    <location>
        <begin position="139"/>
        <end position="157"/>
    </location>
</feature>
<feature type="transmembrane region" description="Helical" evidence="4">
    <location>
        <begin position="254"/>
        <end position="273"/>
    </location>
</feature>
<feature type="transmembrane region" description="Helical" evidence="4">
    <location>
        <begin position="341"/>
        <end position="361"/>
    </location>
</feature>
<feature type="transmembrane region" description="Helical" evidence="4">
    <location>
        <begin position="169"/>
        <end position="188"/>
    </location>
</feature>
<feature type="transmembrane region" description="Helical" evidence="4">
    <location>
        <begin position="106"/>
        <end position="127"/>
    </location>
</feature>
<keyword evidence="3 4" id="KW-0472">Membrane</keyword>
<feature type="domain" description="Major facilitator superfamily (MFS) profile" evidence="5">
    <location>
        <begin position="215"/>
        <end position="406"/>
    </location>
</feature>
<dbReference type="InterPro" id="IPR020846">
    <property type="entry name" value="MFS_dom"/>
</dbReference>
<keyword evidence="2 4" id="KW-1133">Transmembrane helix</keyword>
<dbReference type="EMBL" id="JAPIVE010000002">
    <property type="protein sequence ID" value="MCX2524139.1"/>
    <property type="molecule type" value="Genomic_DNA"/>
</dbReference>
<evidence type="ECO:0000259" key="5">
    <source>
        <dbReference type="PROSITE" id="PS50850"/>
    </source>
</evidence>
<accession>A0AA41ZF81</accession>
<comment type="caution">
    <text evidence="6">The sequence shown here is derived from an EMBL/GenBank/DDBJ whole genome shotgun (WGS) entry which is preliminary data.</text>
</comment>
<dbReference type="RefSeq" id="WP_265896089.1">
    <property type="nucleotide sequence ID" value="NZ_JAPIVE010000002.1"/>
</dbReference>
<reference evidence="6" key="1">
    <citation type="submission" date="2022-11" db="EMBL/GenBank/DDBJ databases">
        <title>Larsenimonas rhizosphaerae sp. nov., isolated from a tidal mudflat.</title>
        <authorList>
            <person name="Lee S.D."/>
            <person name="Kim I.S."/>
        </authorList>
    </citation>
    <scope>NUCLEOTIDE SEQUENCE</scope>
    <source>
        <strain evidence="6">GH2-1</strain>
    </source>
</reference>
<dbReference type="InterPro" id="IPR036259">
    <property type="entry name" value="MFS_trans_sf"/>
</dbReference>
<dbReference type="SUPFAM" id="SSF103473">
    <property type="entry name" value="MFS general substrate transporter"/>
    <property type="match status" value="1"/>
</dbReference>
<name>A0AA41ZF81_9GAMM</name>
<feature type="transmembrane region" description="Helical" evidence="4">
    <location>
        <begin position="51"/>
        <end position="72"/>
    </location>
</feature>
<feature type="transmembrane region" description="Helical" evidence="4">
    <location>
        <begin position="280"/>
        <end position="299"/>
    </location>
</feature>
<dbReference type="AlphaFoldDB" id="A0AA41ZF81"/>
<dbReference type="Pfam" id="PF07690">
    <property type="entry name" value="MFS_1"/>
    <property type="match status" value="2"/>
</dbReference>
<evidence type="ECO:0000313" key="6">
    <source>
        <dbReference type="EMBL" id="MCX2524139.1"/>
    </source>
</evidence>
<evidence type="ECO:0000256" key="3">
    <source>
        <dbReference type="ARBA" id="ARBA00023136"/>
    </source>
</evidence>
<protein>
    <submittedName>
        <fullName evidence="6">MFS transporter</fullName>
    </submittedName>
</protein>
<evidence type="ECO:0000256" key="1">
    <source>
        <dbReference type="ARBA" id="ARBA00022692"/>
    </source>
</evidence>
<dbReference type="Proteomes" id="UP001165678">
    <property type="component" value="Unassembled WGS sequence"/>
</dbReference>
<dbReference type="PROSITE" id="PS50850">
    <property type="entry name" value="MFS"/>
    <property type="match status" value="1"/>
</dbReference>
<proteinExistence type="predicted"/>
<dbReference type="GO" id="GO:0022857">
    <property type="term" value="F:transmembrane transporter activity"/>
    <property type="evidence" value="ECO:0007669"/>
    <property type="project" value="InterPro"/>
</dbReference>
<evidence type="ECO:0000313" key="7">
    <source>
        <dbReference type="Proteomes" id="UP001165678"/>
    </source>
</evidence>
<feature type="transmembrane region" description="Helical" evidence="4">
    <location>
        <begin position="79"/>
        <end position="100"/>
    </location>
</feature>
<feature type="transmembrane region" description="Helical" evidence="4">
    <location>
        <begin position="209"/>
        <end position="234"/>
    </location>
</feature>
<feature type="transmembrane region" description="Helical" evidence="4">
    <location>
        <begin position="12"/>
        <end position="39"/>
    </location>
</feature>
<evidence type="ECO:0000256" key="4">
    <source>
        <dbReference type="SAM" id="Phobius"/>
    </source>
</evidence>
<organism evidence="6 7">
    <name type="scientific">Larsenimonas rhizosphaerae</name>
    <dbReference type="NCBI Taxonomy" id="2944682"/>
    <lineage>
        <taxon>Bacteria</taxon>
        <taxon>Pseudomonadati</taxon>
        <taxon>Pseudomonadota</taxon>
        <taxon>Gammaproteobacteria</taxon>
        <taxon>Oceanospirillales</taxon>
        <taxon>Halomonadaceae</taxon>
        <taxon>Larsenimonas</taxon>
    </lineage>
</organism>
<sequence>MTHTPSPRALPYTVWWLTLCQALLVSGNIVLITITPLIGQQIAPSDGLATLPVAIQMLGLTAAALPAGWLTARFGRRRTFVIGNLTGMAGIGLCALSVTAHHFVGFNAGTFLIGTSIGTGMLYRFAAVDAAPLPQRDRALSMVMAGGVLAAFFGPWLAVHTQGVSETPFLGSLAGLAGLYLVALLIIARVPLINPVKPGSLRQGRSWRVLLGQPVLASAIVAGLLGYSLMTLIMTATPLAMTHASMNIEHVANVIRWHVLAMFAPSFITGRLIQQCGHTTMILLGSLLLALALLCAWWAPASWAFYTGLILLGLGWNFTFVTASAWLTTTYRPEEAPRVQALNDCLVFGGSTLASLLAGPLSAELGWQWLNMGVLPVCVILILVVARTAWQQRTRSDQAPLDTGPH</sequence>
<evidence type="ECO:0000256" key="2">
    <source>
        <dbReference type="ARBA" id="ARBA00022989"/>
    </source>
</evidence>
<feature type="transmembrane region" description="Helical" evidence="4">
    <location>
        <begin position="367"/>
        <end position="386"/>
    </location>
</feature>
<feature type="transmembrane region" description="Helical" evidence="4">
    <location>
        <begin position="305"/>
        <end position="329"/>
    </location>
</feature>
<dbReference type="Gene3D" id="1.20.1250.20">
    <property type="entry name" value="MFS general substrate transporter like domains"/>
    <property type="match status" value="1"/>
</dbReference>
<dbReference type="PANTHER" id="PTHR23534:SF1">
    <property type="entry name" value="MAJOR FACILITATOR SUPERFAMILY PROTEIN"/>
    <property type="match status" value="1"/>
</dbReference>
<keyword evidence="1 4" id="KW-0812">Transmembrane</keyword>
<gene>
    <name evidence="6" type="ORF">OQ287_07795</name>
</gene>
<keyword evidence="7" id="KW-1185">Reference proteome</keyword>
<dbReference type="InterPro" id="IPR011701">
    <property type="entry name" value="MFS"/>
</dbReference>